<comment type="subcellular location">
    <subcellularLocation>
        <location evidence="1">Membrane</location>
        <topology evidence="1">Multi-pass membrane protein</topology>
    </subcellularLocation>
</comment>
<dbReference type="EMBL" id="KJ958484">
    <property type="protein sequence ID" value="AIR76013.1"/>
    <property type="molecule type" value="Genomic_DNA"/>
</dbReference>
<evidence type="ECO:0000256" key="12">
    <source>
        <dbReference type="SAM" id="Phobius"/>
    </source>
</evidence>
<keyword evidence="10 12" id="KW-0472">Membrane</keyword>
<evidence type="ECO:0000256" key="5">
    <source>
        <dbReference type="ARBA" id="ARBA00022448"/>
    </source>
</evidence>
<evidence type="ECO:0000256" key="6">
    <source>
        <dbReference type="ARBA" id="ARBA00022692"/>
    </source>
</evidence>
<keyword evidence="7" id="KW-0653">Protein transport</keyword>
<evidence type="ECO:0000256" key="10">
    <source>
        <dbReference type="ARBA" id="ARBA00023136"/>
    </source>
</evidence>
<dbReference type="GO" id="GO:0015450">
    <property type="term" value="F:protein-transporting ATPase activity"/>
    <property type="evidence" value="ECO:0007669"/>
    <property type="project" value="InterPro"/>
</dbReference>
<keyword evidence="13" id="KW-0732">Signal</keyword>
<feature type="chain" id="PRO_5001850799" description="Probable protein-export membrane protein SecG" evidence="13">
    <location>
        <begin position="20"/>
        <end position="73"/>
    </location>
</feature>
<keyword evidence="5" id="KW-0813">Transport</keyword>
<evidence type="ECO:0000313" key="14">
    <source>
        <dbReference type="EMBL" id="AIR76013.1"/>
    </source>
</evidence>
<dbReference type="GO" id="GO:0009306">
    <property type="term" value="P:protein secretion"/>
    <property type="evidence" value="ECO:0007669"/>
    <property type="project" value="InterPro"/>
</dbReference>
<keyword evidence="14" id="KW-0934">Plastid</keyword>
<accession>A0A089VQ04</accession>
<reference evidence="14" key="1">
    <citation type="journal article" date="2014" name="PLoS ONE">
        <title>Conserved gene order and expanded inverted repeats characterize plastid genomes of Thalassiosirales.</title>
        <authorList>
            <person name="Sabir J.S."/>
            <person name="Yu M."/>
            <person name="Ashworth M.P."/>
            <person name="Baeshen N.A."/>
            <person name="Baeshen M.N."/>
            <person name="Bahieldin A."/>
            <person name="Theriot E.C."/>
            <person name="Jansen R.K."/>
        </authorList>
    </citation>
    <scope>NUCLEOTIDE SEQUENCE</scope>
</reference>
<dbReference type="RefSeq" id="YP_009093340.1">
    <property type="nucleotide sequence ID" value="NC_025313.1"/>
</dbReference>
<comment type="similarity">
    <text evidence="2">Belongs to the SecG family.</text>
</comment>
<feature type="transmembrane region" description="Helical" evidence="12">
    <location>
        <begin position="46"/>
        <end position="68"/>
    </location>
</feature>
<dbReference type="GO" id="GO:0016020">
    <property type="term" value="C:membrane"/>
    <property type="evidence" value="ECO:0007669"/>
    <property type="project" value="UniProtKB-SubCell"/>
</dbReference>
<evidence type="ECO:0000256" key="7">
    <source>
        <dbReference type="ARBA" id="ARBA00022927"/>
    </source>
</evidence>
<evidence type="ECO:0000256" key="2">
    <source>
        <dbReference type="ARBA" id="ARBA00008445"/>
    </source>
</evidence>
<comment type="function">
    <text evidence="11">Involved in protein export. Participates in an early event of protein translocation across the chloroplast thylakoid membrane.</text>
</comment>
<dbReference type="InterPro" id="IPR004692">
    <property type="entry name" value="SecG"/>
</dbReference>
<name>A0A089VQ04_CERBC</name>
<keyword evidence="6 12" id="KW-0812">Transmembrane</keyword>
<evidence type="ECO:0000256" key="9">
    <source>
        <dbReference type="ARBA" id="ARBA00023010"/>
    </source>
</evidence>
<sequence>MIKILWLLLSLSLIILVFLRAPQNSGLASFATKTDILGSPSSAEKFLNNLTGILIVGYLIIAIQLNFLNLTNL</sequence>
<evidence type="ECO:0000256" key="1">
    <source>
        <dbReference type="ARBA" id="ARBA00004141"/>
    </source>
</evidence>
<geneLocation type="chloroplast" evidence="14"/>
<dbReference type="Pfam" id="PF03840">
    <property type="entry name" value="SecG"/>
    <property type="match status" value="1"/>
</dbReference>
<reference evidence="14" key="2">
    <citation type="submission" date="2014-06" db="EMBL/GenBank/DDBJ databases">
        <authorList>
            <person name="Sabir J.S.M."/>
            <person name="Yu M."/>
            <person name="Ashworth M.P."/>
            <person name="Baeshen N.A."/>
            <person name="Baeshen M.N."/>
            <person name="Bahieldin A."/>
            <person name="Theriot E.C."/>
            <person name="Jansen R.K."/>
        </authorList>
    </citation>
    <scope>NUCLEOTIDE SEQUENCE</scope>
</reference>
<dbReference type="GeneID" id="20834079"/>
<proteinExistence type="inferred from homology"/>
<evidence type="ECO:0000256" key="13">
    <source>
        <dbReference type="SAM" id="SignalP"/>
    </source>
</evidence>
<feature type="signal peptide" evidence="13">
    <location>
        <begin position="1"/>
        <end position="19"/>
    </location>
</feature>
<keyword evidence="9" id="KW-0811">Translocation</keyword>
<protein>
    <recommendedName>
        <fullName evidence="4">Probable protein-export membrane protein SecG</fullName>
    </recommendedName>
    <alternativeName>
        <fullName evidence="3">Probable protein-export membrane protein secG</fullName>
    </alternativeName>
</protein>
<dbReference type="AlphaFoldDB" id="A0A089VQ04"/>
<gene>
    <name evidence="14" type="primary">secG</name>
</gene>
<evidence type="ECO:0000256" key="11">
    <source>
        <dbReference type="ARBA" id="ARBA00025638"/>
    </source>
</evidence>
<evidence type="ECO:0000256" key="4">
    <source>
        <dbReference type="ARBA" id="ARBA00015435"/>
    </source>
</evidence>
<evidence type="ECO:0000256" key="8">
    <source>
        <dbReference type="ARBA" id="ARBA00022989"/>
    </source>
</evidence>
<organism evidence="14">
    <name type="scientific">Cerataulina bicornis</name>
    <name type="common">Diatom</name>
    <name type="synonym">Cerataulina daemon</name>
    <dbReference type="NCBI Taxonomy" id="1527800"/>
    <lineage>
        <taxon>Eukaryota</taxon>
        <taxon>Sar</taxon>
        <taxon>Stramenopiles</taxon>
        <taxon>Ochrophyta</taxon>
        <taxon>Bacillariophyta</taxon>
        <taxon>Mediophyceae</taxon>
        <taxon>Biddulphiophycidae</taxon>
        <taxon>Hemiaulales</taxon>
        <taxon>Hemiaulaceae</taxon>
        <taxon>Cerataulina</taxon>
    </lineage>
</organism>
<keyword evidence="8 12" id="KW-1133">Transmembrane helix</keyword>
<evidence type="ECO:0000256" key="3">
    <source>
        <dbReference type="ARBA" id="ARBA00013657"/>
    </source>
</evidence>
<dbReference type="NCBIfam" id="TIGR00810">
    <property type="entry name" value="secG"/>
    <property type="match status" value="1"/>
</dbReference>
<keyword evidence="14" id="KW-0150">Chloroplast</keyword>